<comment type="subunit">
    <text evidence="7">Homodimer.</text>
</comment>
<keyword evidence="5 7" id="KW-0072">Autophagy</keyword>
<dbReference type="PANTHER" id="PTHR13222">
    <property type="entry name" value="RB1-INDUCIBLE COILED-COIL"/>
    <property type="match status" value="1"/>
</dbReference>
<dbReference type="GO" id="GO:1903599">
    <property type="term" value="P:positive regulation of autophagy of mitochondrion"/>
    <property type="evidence" value="ECO:0007669"/>
    <property type="project" value="UniProtKB-UniRule"/>
</dbReference>
<dbReference type="GO" id="GO:0060090">
    <property type="term" value="F:molecular adaptor activity"/>
    <property type="evidence" value="ECO:0007669"/>
    <property type="project" value="TreeGrafter"/>
</dbReference>
<proteinExistence type="inferred from homology"/>
<comment type="similarity">
    <text evidence="1 7">Belongs to the ATG11 family.</text>
</comment>
<feature type="domain" description="Autophagy protein ATG17-like" evidence="10">
    <location>
        <begin position="130"/>
        <end position="477"/>
    </location>
</feature>
<dbReference type="PANTHER" id="PTHR13222:SF1">
    <property type="entry name" value="RB1-INDUCIBLE COILED-COIL PROTEIN 1"/>
    <property type="match status" value="1"/>
</dbReference>
<dbReference type="Proteomes" id="UP000054567">
    <property type="component" value="Unassembled WGS sequence"/>
</dbReference>
<reference evidence="12 13" key="1">
    <citation type="submission" date="2007-06" db="EMBL/GenBank/DDBJ databases">
        <title>The Genome Sequence of Coccidioides posadasii RMSCC_3488.</title>
        <authorList>
            <consortium name="Coccidioides Genome Resources Consortium"/>
            <consortium name="The Broad Institute Genome Sequencing Platform"/>
            <person name="Henn M.R."/>
            <person name="Sykes S."/>
            <person name="Young S."/>
            <person name="Jaffe D."/>
            <person name="Berlin A."/>
            <person name="Alvarez P."/>
            <person name="Butler J."/>
            <person name="Gnerre S."/>
            <person name="Grabherr M."/>
            <person name="Mauceli E."/>
            <person name="Brockman W."/>
            <person name="Kodira C."/>
            <person name="Alvarado L."/>
            <person name="Zeng Q."/>
            <person name="Crawford M."/>
            <person name="Antoine C."/>
            <person name="Devon K."/>
            <person name="Galgiani J."/>
            <person name="Orsborn K."/>
            <person name="Lewis M.L."/>
            <person name="Nusbaum C."/>
            <person name="Galagan J."/>
            <person name="Birren B."/>
        </authorList>
    </citation>
    <scope>NUCLEOTIDE SEQUENCE [LARGE SCALE GENOMIC DNA]</scope>
    <source>
        <strain evidence="12 13">RMSCC 3488</strain>
    </source>
</reference>
<dbReference type="OrthoDB" id="447953at2759"/>
<evidence type="ECO:0000256" key="5">
    <source>
        <dbReference type="ARBA" id="ARBA00023006"/>
    </source>
</evidence>
<reference evidence="13" key="3">
    <citation type="journal article" date="2010" name="Genome Res.">
        <title>Population genomic sequencing of Coccidioides fungi reveals recent hybridization and transposon control.</title>
        <authorList>
            <person name="Neafsey D.E."/>
            <person name="Barker B.M."/>
            <person name="Sharpton T.J."/>
            <person name="Stajich J.E."/>
            <person name="Park D.J."/>
            <person name="Whiston E."/>
            <person name="Hung C.-Y."/>
            <person name="McMahan C."/>
            <person name="White J."/>
            <person name="Sykes S."/>
            <person name="Heiman D."/>
            <person name="Young S."/>
            <person name="Zeng Q."/>
            <person name="Abouelleil A."/>
            <person name="Aftuck L."/>
            <person name="Bessette D."/>
            <person name="Brown A."/>
            <person name="FitzGerald M."/>
            <person name="Lui A."/>
            <person name="Macdonald J.P."/>
            <person name="Priest M."/>
            <person name="Orbach M.J."/>
            <person name="Galgiani J.N."/>
            <person name="Kirkland T.N."/>
            <person name="Cole G.T."/>
            <person name="Birren B.W."/>
            <person name="Henn M.R."/>
            <person name="Taylor J.W."/>
            <person name="Rounsley S.D."/>
        </authorList>
    </citation>
    <scope>NUCLEOTIDE SEQUENCE [LARGE SCALE GENOMIC DNA]</scope>
    <source>
        <strain evidence="13">RMSCC 3488</strain>
    </source>
</reference>
<evidence type="ECO:0000313" key="13">
    <source>
        <dbReference type="Proteomes" id="UP000054567"/>
    </source>
</evidence>
<keyword evidence="7" id="KW-0472">Membrane</keyword>
<evidence type="ECO:0000256" key="3">
    <source>
        <dbReference type="ARBA" id="ARBA00022448"/>
    </source>
</evidence>
<feature type="compositionally biased region" description="Basic and acidic residues" evidence="9">
    <location>
        <begin position="1318"/>
        <end position="1337"/>
    </location>
</feature>
<dbReference type="InterPro" id="IPR040040">
    <property type="entry name" value="ATG11"/>
</dbReference>
<dbReference type="EMBL" id="DS268114">
    <property type="protein sequence ID" value="KMM72990.1"/>
    <property type="molecule type" value="Genomic_DNA"/>
</dbReference>
<evidence type="ECO:0000259" key="11">
    <source>
        <dbReference type="Pfam" id="PF10377"/>
    </source>
</evidence>
<evidence type="ECO:0000256" key="9">
    <source>
        <dbReference type="SAM" id="MobiDB-lite"/>
    </source>
</evidence>
<keyword evidence="6 8" id="KW-0175">Coiled coil</keyword>
<dbReference type="InterPro" id="IPR019460">
    <property type="entry name" value="Atg11_C"/>
</dbReference>
<protein>
    <recommendedName>
        <fullName evidence="2 7">Autophagy-related protein 11</fullName>
    </recommendedName>
</protein>
<dbReference type="GO" id="GO:0034045">
    <property type="term" value="C:phagophore assembly site membrane"/>
    <property type="evidence" value="ECO:0007669"/>
    <property type="project" value="UniProtKB-SubCell"/>
</dbReference>
<evidence type="ECO:0000256" key="8">
    <source>
        <dbReference type="SAM" id="Coils"/>
    </source>
</evidence>
<dbReference type="GO" id="GO:0034727">
    <property type="term" value="P:piecemeal microautophagy of the nucleus"/>
    <property type="evidence" value="ECO:0007669"/>
    <property type="project" value="TreeGrafter"/>
</dbReference>
<feature type="coiled-coil region" evidence="8">
    <location>
        <begin position="183"/>
        <end position="210"/>
    </location>
</feature>
<dbReference type="GO" id="GO:0000422">
    <property type="term" value="P:autophagy of mitochondrion"/>
    <property type="evidence" value="ECO:0007669"/>
    <property type="project" value="TreeGrafter"/>
</dbReference>
<evidence type="ECO:0000256" key="4">
    <source>
        <dbReference type="ARBA" id="ARBA00022927"/>
    </source>
</evidence>
<feature type="coiled-coil region" evidence="8">
    <location>
        <begin position="563"/>
        <end position="597"/>
    </location>
</feature>
<feature type="region of interest" description="Disordered" evidence="9">
    <location>
        <begin position="601"/>
        <end position="650"/>
    </location>
</feature>
<keyword evidence="7" id="KW-0926">Vacuole</keyword>
<dbReference type="GO" id="GO:0000045">
    <property type="term" value="P:autophagosome assembly"/>
    <property type="evidence" value="ECO:0007669"/>
    <property type="project" value="UniProtKB-UniRule"/>
</dbReference>
<feature type="compositionally biased region" description="Low complexity" evidence="9">
    <location>
        <begin position="630"/>
        <end position="641"/>
    </location>
</feature>
<feature type="coiled-coil region" evidence="8">
    <location>
        <begin position="851"/>
        <end position="955"/>
    </location>
</feature>
<reference evidence="13" key="2">
    <citation type="journal article" date="2009" name="Genome Res.">
        <title>Comparative genomic analyses of the human fungal pathogens Coccidioides and their relatives.</title>
        <authorList>
            <person name="Sharpton T.J."/>
            <person name="Stajich J.E."/>
            <person name="Rounsley S.D."/>
            <person name="Gardner M.J."/>
            <person name="Wortman J.R."/>
            <person name="Jordar V.S."/>
            <person name="Maiti R."/>
            <person name="Kodira C.D."/>
            <person name="Neafsey D.E."/>
            <person name="Zeng Q."/>
            <person name="Hung C.-Y."/>
            <person name="McMahan C."/>
            <person name="Muszewska A."/>
            <person name="Grynberg M."/>
            <person name="Mandel M.A."/>
            <person name="Kellner E.M."/>
            <person name="Barker B.M."/>
            <person name="Galgiani J.N."/>
            <person name="Orbach M.J."/>
            <person name="Kirkland T.N."/>
            <person name="Cole G.T."/>
            <person name="Henn M.R."/>
            <person name="Birren B.W."/>
            <person name="Taylor J.W."/>
        </authorList>
    </citation>
    <scope>NUCLEOTIDE SEQUENCE [LARGE SCALE GENOMIC DNA]</scope>
    <source>
        <strain evidence="13">RMSCC 3488</strain>
    </source>
</reference>
<evidence type="ECO:0000313" key="12">
    <source>
        <dbReference type="EMBL" id="KMM72990.1"/>
    </source>
</evidence>
<keyword evidence="3 7" id="KW-0813">Transport</keyword>
<feature type="region of interest" description="Disordered" evidence="9">
    <location>
        <begin position="1261"/>
        <end position="1376"/>
    </location>
</feature>
<feature type="coiled-coil region" evidence="8">
    <location>
        <begin position="654"/>
        <end position="777"/>
    </location>
</feature>
<dbReference type="GO" id="GO:0015031">
    <property type="term" value="P:protein transport"/>
    <property type="evidence" value="ECO:0007669"/>
    <property type="project" value="UniProtKB-KW"/>
</dbReference>
<gene>
    <name evidence="12" type="ORF">CPAG_09278</name>
</gene>
<keyword evidence="4 7" id="KW-0653">Protein transport</keyword>
<comment type="subcellular location">
    <subcellularLocation>
        <location evidence="7">Preautophagosomal structure membrane</location>
        <topology evidence="7">Peripheral membrane protein</topology>
    </subcellularLocation>
    <subcellularLocation>
        <location evidence="7">Vacuole membrane</location>
        <topology evidence="7">Peripheral membrane protein</topology>
    </subcellularLocation>
    <text evidence="7">During pexophagy, accumulates in the vacuolar membrane region, where the peroxisomes contact the vacuole.</text>
</comment>
<sequence length="1392" mass="157001">MPIRHRHLCAAHPQHSSKHSGVAWSVVDIPSVEIMPLHIYIAHTGEQLFADPVSFASPDALRAWISRNTSIPPQRQILMTARGKNVKLQSLATENEIYVYDRQFVSEQGAGGLPELPSPEPFHPENPPDTLANQNSLQAWKNLYMARRTWALDLTTKCTQIAKSIDLNNERTGVIYQSVGVALENLKSHVGNLEQKLQEAQTWANDLLKEQQLALGGWQRSLVDLETIPAKKQFPFLRRSSTTKKAADGVNGTLSDYVDAEQTTRAASQVSTLSTKFSRRMDEIEKAVGDVAYQTGTLIQDAQPPPMENSSGLLEEIETISKKISSDYEHVLGLPSTAKTLSSISRMALNHTEDLLPSMVEISLEMQNGLIQAVRNRNLAMKMSVRQMQRISAIESRLASVQAEIANLDIDGDSFDVLCMVFHIPVVYGSVLIEAVRRREWSEKMKIDSSTLAEELAIFRDEEQRRRKKWIKSMGDFVAVTEDGTPGVEVNLQNGKGPEWPQVSRADIESYLQDIKGKDGMELTVQELTQLYKELDAPTRQQRRRAKAFKHGSVIDMGRSSLLMRGDEMVRSLREEKIKLEEKLKGSESRVRRLEDLLHRSSQLSRPASGHFATDVPMSPASPHPDPVSRRSSISSRRMSSNHPPEDKTLAQRIMGLEAELATERENIAKLQREAHEERQSTVDKMEEVQSTKKDLMHNLESKQREFESERKFLESEANKLKIRLEEMEEELDRAMDSRDQEKHEAEEKIEQLQSKLDKALVAVEEAERLRTQIQNQHSESSKFDAEKKELLDRIEKMDKVQEDHIGLLRAVHLQLSPSGAPPTDFPQLVQAIDVLSEGLAIHARGSDKKAADLAEENQVLLEKVSQIESEVERLNQKLESEKLAKKRALELLDHEKLSHQGVQSELKEERKRLRTLESKLAAGETRTEVLKERIAEEEKKVSTLIEKLANVDSKTYFFEEERLEWKRNLEKLEETERNYKSYLSAKSVWASDISKRLSAHIELMAKMLQQLGFTIVFQNEEMTIQRTSKVTGSSILADSVVSSSGFLPSIEIPQLLLWAHSANREEESSKYNAFMAAIDKFDLDTFAETIVKRVKDIETVARKWQKEARSSREKYHRAQNDAHEKIAYRSFKEGDLALFLPTRNQAIRSWAAFNVGAPHYFLREQDVHRLHTRDWLLARISKIEERVVDLSKTMNGINQDKRSIDASDGASIEDDNPFELSDGLRWYLLEASEEKPRAPSTPGLGKSTVASAHVDAKGSIRLRGASNGGGATKTLARSLDSRRNSFASKKGAPVTTLPRGESSGGDNVVPAEGDLGDQARREEAPIFDEGLGRQGKDTNSGPPGAAIRNDDMSRSSPLPSPRTPSGTRSFKPRPWERLFSLEYRSDSPGKR</sequence>
<evidence type="ECO:0000256" key="6">
    <source>
        <dbReference type="ARBA" id="ARBA00023054"/>
    </source>
</evidence>
<dbReference type="GO" id="GO:0061709">
    <property type="term" value="P:reticulophagy"/>
    <property type="evidence" value="ECO:0007669"/>
    <property type="project" value="TreeGrafter"/>
</dbReference>
<dbReference type="InterPro" id="IPR045326">
    <property type="entry name" value="ATG17-like_dom"/>
</dbReference>
<dbReference type="VEuPathDB" id="FungiDB:CPAG_09278"/>
<evidence type="ECO:0000259" key="10">
    <source>
        <dbReference type="Pfam" id="PF04108"/>
    </source>
</evidence>
<evidence type="ECO:0000256" key="1">
    <source>
        <dbReference type="ARBA" id="ARBA00009729"/>
    </source>
</evidence>
<dbReference type="GO" id="GO:0019901">
    <property type="term" value="F:protein kinase binding"/>
    <property type="evidence" value="ECO:0007669"/>
    <property type="project" value="TreeGrafter"/>
</dbReference>
<dbReference type="GO" id="GO:0005774">
    <property type="term" value="C:vacuolar membrane"/>
    <property type="evidence" value="ECO:0007669"/>
    <property type="project" value="UniProtKB-SubCell"/>
</dbReference>
<evidence type="ECO:0000256" key="2">
    <source>
        <dbReference type="ARBA" id="ARBA00013804"/>
    </source>
</evidence>
<dbReference type="GO" id="GO:1990316">
    <property type="term" value="C:Atg1/ULK1 kinase complex"/>
    <property type="evidence" value="ECO:0007669"/>
    <property type="project" value="TreeGrafter"/>
</dbReference>
<organism evidence="12 13">
    <name type="scientific">Coccidioides posadasii RMSCC 3488</name>
    <dbReference type="NCBI Taxonomy" id="454284"/>
    <lineage>
        <taxon>Eukaryota</taxon>
        <taxon>Fungi</taxon>
        <taxon>Dikarya</taxon>
        <taxon>Ascomycota</taxon>
        <taxon>Pezizomycotina</taxon>
        <taxon>Eurotiomycetes</taxon>
        <taxon>Eurotiomycetidae</taxon>
        <taxon>Onygenales</taxon>
        <taxon>Onygenaceae</taxon>
        <taxon>Coccidioides</taxon>
    </lineage>
</organism>
<feature type="domain" description="Autophagy-related protein 11 C-terminal" evidence="11">
    <location>
        <begin position="1089"/>
        <end position="1233"/>
    </location>
</feature>
<comment type="function">
    <text evidence="7">Involved in cytoplasm to vacuole transport (Cvt), pexophagy, mitophagy and nucleophagy. Recruits mitochondria for their selective degradation via autophagy (mitophagy) during starvation. Works as scaffold proteins that recruit ATG proteins to the pre-autophagosome (PAS), the site of vesicle/autophagosome formation. Required for the Cvt vesicles completion.</text>
</comment>
<accession>A0A0J6FUB8</accession>
<evidence type="ECO:0000256" key="7">
    <source>
        <dbReference type="RuleBase" id="RU367075"/>
    </source>
</evidence>
<name>A0A0J6FUB8_COCPO</name>
<dbReference type="Pfam" id="PF04108">
    <property type="entry name" value="ATG17_like"/>
    <property type="match status" value="1"/>
</dbReference>
<dbReference type="GO" id="GO:0034517">
    <property type="term" value="P:ribophagy"/>
    <property type="evidence" value="ECO:0007669"/>
    <property type="project" value="TreeGrafter"/>
</dbReference>
<dbReference type="Pfam" id="PF10377">
    <property type="entry name" value="ATG11"/>
    <property type="match status" value="1"/>
</dbReference>